<dbReference type="EMBL" id="PKPP01021533">
    <property type="protein sequence ID" value="PWA34802.1"/>
    <property type="molecule type" value="Genomic_DNA"/>
</dbReference>
<evidence type="ECO:0000313" key="2">
    <source>
        <dbReference type="Proteomes" id="UP000245207"/>
    </source>
</evidence>
<organism evidence="1 2">
    <name type="scientific">Artemisia annua</name>
    <name type="common">Sweet wormwood</name>
    <dbReference type="NCBI Taxonomy" id="35608"/>
    <lineage>
        <taxon>Eukaryota</taxon>
        <taxon>Viridiplantae</taxon>
        <taxon>Streptophyta</taxon>
        <taxon>Embryophyta</taxon>
        <taxon>Tracheophyta</taxon>
        <taxon>Spermatophyta</taxon>
        <taxon>Magnoliopsida</taxon>
        <taxon>eudicotyledons</taxon>
        <taxon>Gunneridae</taxon>
        <taxon>Pentapetalae</taxon>
        <taxon>asterids</taxon>
        <taxon>campanulids</taxon>
        <taxon>Asterales</taxon>
        <taxon>Asteraceae</taxon>
        <taxon>Asteroideae</taxon>
        <taxon>Anthemideae</taxon>
        <taxon>Artemisiinae</taxon>
        <taxon>Artemisia</taxon>
    </lineage>
</organism>
<dbReference type="OrthoDB" id="620303at2759"/>
<accession>A0A2U1KDE8</accession>
<name>A0A2U1KDE8_ARTAN</name>
<proteinExistence type="predicted"/>
<evidence type="ECO:0000313" key="1">
    <source>
        <dbReference type="EMBL" id="PWA34802.1"/>
    </source>
</evidence>
<gene>
    <name evidence="1" type="ORF">CTI12_AA615680</name>
</gene>
<dbReference type="Proteomes" id="UP000245207">
    <property type="component" value="Unassembled WGS sequence"/>
</dbReference>
<comment type="caution">
    <text evidence="1">The sequence shown here is derived from an EMBL/GenBank/DDBJ whole genome shotgun (WGS) entry which is preliminary data.</text>
</comment>
<protein>
    <submittedName>
        <fullName evidence="1">Uncharacterized protein</fullName>
    </submittedName>
</protein>
<reference evidence="1 2" key="1">
    <citation type="journal article" date="2018" name="Mol. Plant">
        <title>The genome of Artemisia annua provides insight into the evolution of Asteraceae family and artemisinin biosynthesis.</title>
        <authorList>
            <person name="Shen Q."/>
            <person name="Zhang L."/>
            <person name="Liao Z."/>
            <person name="Wang S."/>
            <person name="Yan T."/>
            <person name="Shi P."/>
            <person name="Liu M."/>
            <person name="Fu X."/>
            <person name="Pan Q."/>
            <person name="Wang Y."/>
            <person name="Lv Z."/>
            <person name="Lu X."/>
            <person name="Zhang F."/>
            <person name="Jiang W."/>
            <person name="Ma Y."/>
            <person name="Chen M."/>
            <person name="Hao X."/>
            <person name="Li L."/>
            <person name="Tang Y."/>
            <person name="Lv G."/>
            <person name="Zhou Y."/>
            <person name="Sun X."/>
            <person name="Brodelius P.E."/>
            <person name="Rose J.K.C."/>
            <person name="Tang K."/>
        </authorList>
    </citation>
    <scope>NUCLEOTIDE SEQUENCE [LARGE SCALE GENOMIC DNA]</scope>
    <source>
        <strain evidence="2">cv. Huhao1</strain>
        <tissue evidence="1">Leaf</tissue>
    </source>
</reference>
<dbReference type="AlphaFoldDB" id="A0A2U1KDE8"/>
<keyword evidence="2" id="KW-1185">Reference proteome</keyword>
<sequence length="116" mass="13219">MEQKQSLHGVSVCHQLPPLSAKHPWFVAQNLGADEDNSRDQYFYTLHEPLTKYQCQIPELLGRCIRGYYHELKTDNSVNGQLSIACDIVIEGCSLAVDKFPCLNHDDELMIIDMLL</sequence>